<organism evidence="8">
    <name type="scientific">Chlamydomonas leiostraca</name>
    <dbReference type="NCBI Taxonomy" id="1034604"/>
    <lineage>
        <taxon>Eukaryota</taxon>
        <taxon>Viridiplantae</taxon>
        <taxon>Chlorophyta</taxon>
        <taxon>core chlorophytes</taxon>
        <taxon>Chlorophyceae</taxon>
        <taxon>CS clade</taxon>
        <taxon>Chlamydomonadales</taxon>
        <taxon>Chlamydomonadaceae</taxon>
        <taxon>Chlamydomonas</taxon>
    </lineage>
</organism>
<reference evidence="8" key="1">
    <citation type="submission" date="2021-01" db="EMBL/GenBank/DDBJ databases">
        <authorList>
            <person name="Corre E."/>
            <person name="Pelletier E."/>
            <person name="Niang G."/>
            <person name="Scheremetjew M."/>
            <person name="Finn R."/>
            <person name="Kale V."/>
            <person name="Holt S."/>
            <person name="Cochrane G."/>
            <person name="Meng A."/>
            <person name="Brown T."/>
            <person name="Cohen L."/>
        </authorList>
    </citation>
    <scope>NUCLEOTIDE SEQUENCE</scope>
    <source>
        <strain evidence="8">SAG 11-49</strain>
    </source>
</reference>
<dbReference type="AlphaFoldDB" id="A0A7S0RHE3"/>
<evidence type="ECO:0000256" key="1">
    <source>
        <dbReference type="ARBA" id="ARBA00004608"/>
    </source>
</evidence>
<evidence type="ECO:0000256" key="7">
    <source>
        <dbReference type="SAM" id="MobiDB-lite"/>
    </source>
</evidence>
<keyword evidence="5" id="KW-0653">Protein transport</keyword>
<dbReference type="Pfam" id="PF03357">
    <property type="entry name" value="Snf7"/>
    <property type="match status" value="1"/>
</dbReference>
<dbReference type="GO" id="GO:0006900">
    <property type="term" value="P:vesicle budding from membrane"/>
    <property type="evidence" value="ECO:0007669"/>
    <property type="project" value="TreeGrafter"/>
</dbReference>
<comment type="subcellular location">
    <subcellularLocation>
        <location evidence="1">Endosome membrane</location>
    </subcellularLocation>
</comment>
<proteinExistence type="inferred from homology"/>
<dbReference type="GO" id="GO:0015031">
    <property type="term" value="P:protein transport"/>
    <property type="evidence" value="ECO:0007669"/>
    <property type="project" value="UniProtKB-KW"/>
</dbReference>
<keyword evidence="6" id="KW-0472">Membrane</keyword>
<dbReference type="GO" id="GO:0005771">
    <property type="term" value="C:multivesicular body"/>
    <property type="evidence" value="ECO:0007669"/>
    <property type="project" value="TreeGrafter"/>
</dbReference>
<dbReference type="Gene3D" id="1.10.287.1060">
    <property type="entry name" value="ESAT-6-like"/>
    <property type="match status" value="1"/>
</dbReference>
<accession>A0A7S0RHE3</accession>
<keyword evidence="3" id="KW-0813">Transport</keyword>
<evidence type="ECO:0000256" key="5">
    <source>
        <dbReference type="ARBA" id="ARBA00022927"/>
    </source>
</evidence>
<dbReference type="GO" id="GO:0000815">
    <property type="term" value="C:ESCRT III complex"/>
    <property type="evidence" value="ECO:0007669"/>
    <property type="project" value="TreeGrafter"/>
</dbReference>
<evidence type="ECO:0000313" key="8">
    <source>
        <dbReference type="EMBL" id="CAD8677548.1"/>
    </source>
</evidence>
<dbReference type="PANTHER" id="PTHR22761">
    <property type="entry name" value="CHARGED MULTIVESICULAR BODY PROTEIN"/>
    <property type="match status" value="1"/>
</dbReference>
<feature type="compositionally biased region" description="Low complexity" evidence="7">
    <location>
        <begin position="194"/>
        <end position="215"/>
    </location>
</feature>
<evidence type="ECO:0000256" key="3">
    <source>
        <dbReference type="ARBA" id="ARBA00022448"/>
    </source>
</evidence>
<dbReference type="EMBL" id="HBFB01014286">
    <property type="protein sequence ID" value="CAD8677548.1"/>
    <property type="molecule type" value="Transcribed_RNA"/>
</dbReference>
<protein>
    <recommendedName>
        <fullName evidence="9">Charged multivesicular body protein 6</fullName>
    </recommendedName>
</protein>
<evidence type="ECO:0000256" key="4">
    <source>
        <dbReference type="ARBA" id="ARBA00022753"/>
    </source>
</evidence>
<evidence type="ECO:0000256" key="2">
    <source>
        <dbReference type="ARBA" id="ARBA00006190"/>
    </source>
</evidence>
<gene>
    <name evidence="8" type="ORF">CLEI1391_LOCUS8043</name>
</gene>
<sequence>MGKHLVVTTAGMGNLLSTKHTSKTSKGPAITDVDQAILSLKAQRKKLGDQQKLLETRIERHAEVARLLVVEKKKDRALLVLKKKKLVEKQHEQLAGLLLNLEEMISNVEMSSQQNKLFNVLKQGNDALKQLQKEVTVEDVQRLMEDTADAKAYQDEVAHALAGSLTDVDEAAVEEELGALEGLVLAQEVEEMPKVPATKVPTPTKVDAGEAVVQAQEEEEEQEEQPARQAVLAS</sequence>
<keyword evidence="4" id="KW-0967">Endosome</keyword>
<dbReference type="InterPro" id="IPR005024">
    <property type="entry name" value="Snf7_fam"/>
</dbReference>
<comment type="similarity">
    <text evidence="2">Belongs to the SNF7 family.</text>
</comment>
<evidence type="ECO:0008006" key="9">
    <source>
        <dbReference type="Google" id="ProtNLM"/>
    </source>
</evidence>
<dbReference type="GO" id="GO:0032511">
    <property type="term" value="P:late endosome to vacuole transport via multivesicular body sorting pathway"/>
    <property type="evidence" value="ECO:0007669"/>
    <property type="project" value="TreeGrafter"/>
</dbReference>
<feature type="region of interest" description="Disordered" evidence="7">
    <location>
        <begin position="194"/>
        <end position="234"/>
    </location>
</feature>
<dbReference type="PANTHER" id="PTHR22761:SF5">
    <property type="entry name" value="CHARGED MULTIVESICULAR BODY PROTEIN 6"/>
    <property type="match status" value="1"/>
</dbReference>
<name>A0A7S0RHE3_9CHLO</name>
<evidence type="ECO:0000256" key="6">
    <source>
        <dbReference type="ARBA" id="ARBA00023136"/>
    </source>
</evidence>